<evidence type="ECO:0000256" key="1">
    <source>
        <dbReference type="ARBA" id="ARBA00010980"/>
    </source>
</evidence>
<feature type="signal peptide" evidence="5">
    <location>
        <begin position="1"/>
        <end position="18"/>
    </location>
</feature>
<feature type="domain" description="Pectate lyase" evidence="6">
    <location>
        <begin position="51"/>
        <end position="265"/>
    </location>
</feature>
<evidence type="ECO:0000313" key="7">
    <source>
        <dbReference type="EMBL" id="KFH46551.1"/>
    </source>
</evidence>
<gene>
    <name evidence="7" type="ORF">ACRE_026660</name>
</gene>
<keyword evidence="3 4" id="KW-0456">Lyase</keyword>
<keyword evidence="8" id="KW-1185">Reference proteome</keyword>
<dbReference type="Proteomes" id="UP000029964">
    <property type="component" value="Unassembled WGS sequence"/>
</dbReference>
<evidence type="ECO:0000256" key="4">
    <source>
        <dbReference type="RuleBase" id="RU361173"/>
    </source>
</evidence>
<dbReference type="GO" id="GO:0000272">
    <property type="term" value="P:polysaccharide catabolic process"/>
    <property type="evidence" value="ECO:0007669"/>
    <property type="project" value="UniProtKB-KW"/>
</dbReference>
<dbReference type="PANTHER" id="PTHR31683">
    <property type="entry name" value="PECTATE LYASE 18-RELATED"/>
    <property type="match status" value="1"/>
</dbReference>
<dbReference type="GO" id="GO:0030570">
    <property type="term" value="F:pectate lyase activity"/>
    <property type="evidence" value="ECO:0007669"/>
    <property type="project" value="InterPro"/>
</dbReference>
<dbReference type="InterPro" id="IPR002022">
    <property type="entry name" value="Pec_lyase"/>
</dbReference>
<accession>A0A086TB19</accession>
<name>A0A086TB19_HAPC1</name>
<keyword evidence="4" id="KW-0964">Secreted</keyword>
<dbReference type="InterPro" id="IPR012334">
    <property type="entry name" value="Pectin_lyas_fold"/>
</dbReference>
<keyword evidence="4" id="KW-0624">Polysaccharide degradation</keyword>
<dbReference type="SUPFAM" id="SSF51126">
    <property type="entry name" value="Pectin lyase-like"/>
    <property type="match status" value="1"/>
</dbReference>
<reference evidence="8" key="1">
    <citation type="journal article" date="2014" name="Genome Announc.">
        <title>Genome sequence and annotation of Acremonium chrysogenum, producer of the beta-lactam antibiotic cephalosporin C.</title>
        <authorList>
            <person name="Terfehr D."/>
            <person name="Dahlmann T.A."/>
            <person name="Specht T."/>
            <person name="Zadra I."/>
            <person name="Kuernsteiner H."/>
            <person name="Kueck U."/>
        </authorList>
    </citation>
    <scope>NUCLEOTIDE SEQUENCE [LARGE SCALE GENOMIC DNA]</scope>
    <source>
        <strain evidence="8">ATCC 11550 / CBS 779.69 / DSM 880 / IAM 14645 / JCM 23072 / IMI 49137</strain>
    </source>
</reference>
<comment type="subcellular location">
    <subcellularLocation>
        <location evidence="4">Secreted</location>
    </subcellularLocation>
</comment>
<dbReference type="AlphaFoldDB" id="A0A086TB19"/>
<evidence type="ECO:0000256" key="5">
    <source>
        <dbReference type="SAM" id="SignalP"/>
    </source>
</evidence>
<protein>
    <submittedName>
        <fullName evidence="7">Pectate lyase A-like protein</fullName>
    </submittedName>
</protein>
<sequence>MRLIITLLLAKGIFLATASPLSGVAPTFGLASWGLEGYAKDNPIGPTTGGEGGEEVYVSTGKDLLEAVKDDEPRVIYVRGTVELPERAKVGSNKSILGVGWDAHIKKNGITVDGTNNVVIRNLKISYIEGGDCIALNNATRVWIDHNEFESELSLEVGPDTYDGQVDISRAADWITVSWNYLHDHWKSSLVGNDDKLRDVDFGHLHITYHHNHWRRSGTRGPAGRFGHQHVYNNLYEDFLYQAIHSRSDNQVLVEGNVFRGDTREALSTYGLVIPEDSPNTCTCGDEELDGFANLGARNDWGGAGVNITQEGDFYEAEYKYKLTPLWLVKPIVRLGAGVGRI</sequence>
<dbReference type="STRING" id="857340.A0A086TB19"/>
<evidence type="ECO:0000256" key="2">
    <source>
        <dbReference type="ARBA" id="ARBA00022729"/>
    </source>
</evidence>
<dbReference type="InterPro" id="IPR045032">
    <property type="entry name" value="PEL"/>
</dbReference>
<comment type="caution">
    <text evidence="7">The sequence shown here is derived from an EMBL/GenBank/DDBJ whole genome shotgun (WGS) entry which is preliminary data.</text>
</comment>
<dbReference type="HOGENOM" id="CLU_021894_0_1_1"/>
<feature type="chain" id="PRO_5001815584" evidence="5">
    <location>
        <begin position="19"/>
        <end position="342"/>
    </location>
</feature>
<keyword evidence="4" id="KW-0119">Carbohydrate metabolism</keyword>
<evidence type="ECO:0000256" key="3">
    <source>
        <dbReference type="ARBA" id="ARBA00023239"/>
    </source>
</evidence>
<dbReference type="InterPro" id="IPR011050">
    <property type="entry name" value="Pectin_lyase_fold/virulence"/>
</dbReference>
<proteinExistence type="inferred from homology"/>
<evidence type="ECO:0000313" key="8">
    <source>
        <dbReference type="Proteomes" id="UP000029964"/>
    </source>
</evidence>
<dbReference type="GO" id="GO:0005576">
    <property type="term" value="C:extracellular region"/>
    <property type="evidence" value="ECO:0007669"/>
    <property type="project" value="UniProtKB-SubCell"/>
</dbReference>
<dbReference type="SMART" id="SM00656">
    <property type="entry name" value="Amb_all"/>
    <property type="match status" value="1"/>
</dbReference>
<dbReference type="EMBL" id="JPKY01000018">
    <property type="protein sequence ID" value="KFH46551.1"/>
    <property type="molecule type" value="Genomic_DNA"/>
</dbReference>
<dbReference type="OrthoDB" id="1637350at2759"/>
<evidence type="ECO:0000259" key="6">
    <source>
        <dbReference type="SMART" id="SM00656"/>
    </source>
</evidence>
<comment type="similarity">
    <text evidence="1 4">Belongs to the polysaccharide lyase 1 family.</text>
</comment>
<keyword evidence="2 5" id="KW-0732">Signal</keyword>
<dbReference type="PANTHER" id="PTHR31683:SF18">
    <property type="entry name" value="PECTATE LYASE 21-RELATED"/>
    <property type="match status" value="1"/>
</dbReference>
<dbReference type="Gene3D" id="2.160.20.10">
    <property type="entry name" value="Single-stranded right-handed beta-helix, Pectin lyase-like"/>
    <property type="match status" value="1"/>
</dbReference>
<dbReference type="Pfam" id="PF00544">
    <property type="entry name" value="Pectate_lyase_4"/>
    <property type="match status" value="1"/>
</dbReference>
<organism evidence="7 8">
    <name type="scientific">Hapsidospora chrysogenum (strain ATCC 11550 / CBS 779.69 / DSM 880 / IAM 14645 / JCM 23072 / IMI 49137)</name>
    <name type="common">Acremonium chrysogenum</name>
    <dbReference type="NCBI Taxonomy" id="857340"/>
    <lineage>
        <taxon>Eukaryota</taxon>
        <taxon>Fungi</taxon>
        <taxon>Dikarya</taxon>
        <taxon>Ascomycota</taxon>
        <taxon>Pezizomycotina</taxon>
        <taxon>Sordariomycetes</taxon>
        <taxon>Hypocreomycetidae</taxon>
        <taxon>Hypocreales</taxon>
        <taxon>Bionectriaceae</taxon>
        <taxon>Hapsidospora</taxon>
    </lineage>
</organism>